<gene>
    <name evidence="2" type="ORF">SAMN04489844_1925</name>
</gene>
<sequence length="138" mass="15577">MLSITYLSSAVEQWSDDELEELLRHARGTNATVEVTGMLLYSGGNFIQTLEGPDEAVDAIMAKVEDDSRHQGVLVVRREEVADRLFSGWSMGFRRVSPGEAEEIPGFTDYLDTGTIEGADTRRHAVMTFHRVFRERIR</sequence>
<feature type="domain" description="BLUF" evidence="1">
    <location>
        <begin position="1"/>
        <end position="92"/>
    </location>
</feature>
<dbReference type="Gene3D" id="3.30.70.100">
    <property type="match status" value="1"/>
</dbReference>
<dbReference type="RefSeq" id="WP_175539624.1">
    <property type="nucleotide sequence ID" value="NZ_FNRT01000002.1"/>
</dbReference>
<evidence type="ECO:0000313" key="3">
    <source>
        <dbReference type="Proteomes" id="UP000198742"/>
    </source>
</evidence>
<accession>A0A1H4QUV9</accession>
<evidence type="ECO:0000259" key="1">
    <source>
        <dbReference type="PROSITE" id="PS50925"/>
    </source>
</evidence>
<name>A0A1H4QUV9_9ACTN</name>
<protein>
    <submittedName>
        <fullName evidence="2">Sensors of blue-light using FAD</fullName>
    </submittedName>
</protein>
<organism evidence="2 3">
    <name type="scientific">Nocardioides exalbidus</name>
    <dbReference type="NCBI Taxonomy" id="402596"/>
    <lineage>
        <taxon>Bacteria</taxon>
        <taxon>Bacillati</taxon>
        <taxon>Actinomycetota</taxon>
        <taxon>Actinomycetes</taxon>
        <taxon>Propionibacteriales</taxon>
        <taxon>Nocardioidaceae</taxon>
        <taxon>Nocardioides</taxon>
    </lineage>
</organism>
<dbReference type="GO" id="GO:0071949">
    <property type="term" value="F:FAD binding"/>
    <property type="evidence" value="ECO:0007669"/>
    <property type="project" value="InterPro"/>
</dbReference>
<keyword evidence="3" id="KW-1185">Reference proteome</keyword>
<dbReference type="AlphaFoldDB" id="A0A1H4QUV9"/>
<dbReference type="PROSITE" id="PS50925">
    <property type="entry name" value="BLUF"/>
    <property type="match status" value="1"/>
</dbReference>
<dbReference type="EMBL" id="FNRT01000002">
    <property type="protein sequence ID" value="SEC23440.1"/>
    <property type="molecule type" value="Genomic_DNA"/>
</dbReference>
<dbReference type="SUPFAM" id="SSF54975">
    <property type="entry name" value="Acylphosphatase/BLUF domain-like"/>
    <property type="match status" value="1"/>
</dbReference>
<dbReference type="Proteomes" id="UP000198742">
    <property type="component" value="Unassembled WGS sequence"/>
</dbReference>
<dbReference type="GO" id="GO:0009882">
    <property type="term" value="F:blue light photoreceptor activity"/>
    <property type="evidence" value="ECO:0007669"/>
    <property type="project" value="InterPro"/>
</dbReference>
<proteinExistence type="predicted"/>
<dbReference type="InterPro" id="IPR007024">
    <property type="entry name" value="BLUF_domain"/>
</dbReference>
<evidence type="ECO:0000313" key="2">
    <source>
        <dbReference type="EMBL" id="SEC23440.1"/>
    </source>
</evidence>
<dbReference type="Pfam" id="PF04940">
    <property type="entry name" value="BLUF"/>
    <property type="match status" value="1"/>
</dbReference>
<dbReference type="STRING" id="402596.SAMN04489844_1925"/>
<dbReference type="SMART" id="SM01034">
    <property type="entry name" value="BLUF"/>
    <property type="match status" value="1"/>
</dbReference>
<reference evidence="3" key="1">
    <citation type="submission" date="2016-10" db="EMBL/GenBank/DDBJ databases">
        <authorList>
            <person name="Varghese N."/>
            <person name="Submissions S."/>
        </authorList>
    </citation>
    <scope>NUCLEOTIDE SEQUENCE [LARGE SCALE GENOMIC DNA]</scope>
    <source>
        <strain evidence="3">DSM 22017</strain>
    </source>
</reference>
<dbReference type="InterPro" id="IPR036046">
    <property type="entry name" value="Acylphosphatase-like_dom_sf"/>
</dbReference>